<comment type="caution">
    <text evidence="2">The sequence shown here is derived from an EMBL/GenBank/DDBJ whole genome shotgun (WGS) entry which is preliminary data.</text>
</comment>
<name>A0ABV0MTV3_9TELE</name>
<protein>
    <submittedName>
        <fullName evidence="2">Uncharacterized protein</fullName>
    </submittedName>
</protein>
<sequence length="137" mass="14810">MRNVLKSKQSGLTSRWDTRHTPSPESSGSDPVRVALSSSPVCSCTSFYREPLWLQVKDYVISSGDVPVLLLPISSKHEAKITKEALRDLIEISTIREGDTTKGSIESITTCSLLPGTDTQSSAAAYGNHRVSETVAS</sequence>
<dbReference type="Proteomes" id="UP001476798">
    <property type="component" value="Unassembled WGS sequence"/>
</dbReference>
<keyword evidence="3" id="KW-1185">Reference proteome</keyword>
<evidence type="ECO:0000313" key="2">
    <source>
        <dbReference type="EMBL" id="MEQ2162044.1"/>
    </source>
</evidence>
<evidence type="ECO:0000256" key="1">
    <source>
        <dbReference type="SAM" id="MobiDB-lite"/>
    </source>
</evidence>
<gene>
    <name evidence="2" type="ORF">GOODEAATRI_015882</name>
</gene>
<feature type="compositionally biased region" description="Polar residues" evidence="1">
    <location>
        <begin position="1"/>
        <end position="15"/>
    </location>
</feature>
<dbReference type="EMBL" id="JAHRIO010011193">
    <property type="protein sequence ID" value="MEQ2162044.1"/>
    <property type="molecule type" value="Genomic_DNA"/>
</dbReference>
<evidence type="ECO:0000313" key="3">
    <source>
        <dbReference type="Proteomes" id="UP001476798"/>
    </source>
</evidence>
<organism evidence="2 3">
    <name type="scientific">Goodea atripinnis</name>
    <dbReference type="NCBI Taxonomy" id="208336"/>
    <lineage>
        <taxon>Eukaryota</taxon>
        <taxon>Metazoa</taxon>
        <taxon>Chordata</taxon>
        <taxon>Craniata</taxon>
        <taxon>Vertebrata</taxon>
        <taxon>Euteleostomi</taxon>
        <taxon>Actinopterygii</taxon>
        <taxon>Neopterygii</taxon>
        <taxon>Teleostei</taxon>
        <taxon>Neoteleostei</taxon>
        <taxon>Acanthomorphata</taxon>
        <taxon>Ovalentaria</taxon>
        <taxon>Atherinomorphae</taxon>
        <taxon>Cyprinodontiformes</taxon>
        <taxon>Goodeidae</taxon>
        <taxon>Goodea</taxon>
    </lineage>
</organism>
<proteinExistence type="predicted"/>
<feature type="region of interest" description="Disordered" evidence="1">
    <location>
        <begin position="1"/>
        <end position="36"/>
    </location>
</feature>
<accession>A0ABV0MTV3</accession>
<reference evidence="2 3" key="1">
    <citation type="submission" date="2021-06" db="EMBL/GenBank/DDBJ databases">
        <authorList>
            <person name="Palmer J.M."/>
        </authorList>
    </citation>
    <scope>NUCLEOTIDE SEQUENCE [LARGE SCALE GENOMIC DNA]</scope>
    <source>
        <strain evidence="2 3">GA_2019</strain>
        <tissue evidence="2">Muscle</tissue>
    </source>
</reference>